<feature type="domain" description="YjeF N-terminal" evidence="21">
    <location>
        <begin position="9"/>
        <end position="218"/>
    </location>
</feature>
<dbReference type="GO" id="GO:0052855">
    <property type="term" value="F:ADP-dependent NAD(P)H-hydrate dehydratase activity"/>
    <property type="evidence" value="ECO:0007669"/>
    <property type="project" value="UniProtKB-UniRule"/>
</dbReference>
<comment type="cofactor">
    <cofactor evidence="18 19">
        <name>K(+)</name>
        <dbReference type="ChEBI" id="CHEBI:29103"/>
    </cofactor>
    <text evidence="18 19">Binds 1 potassium ion per subunit.</text>
</comment>
<dbReference type="Pfam" id="PF01256">
    <property type="entry name" value="Carb_kinase"/>
    <property type="match status" value="1"/>
</dbReference>
<dbReference type="PIRSF" id="PIRSF017184">
    <property type="entry name" value="Nnr"/>
    <property type="match status" value="1"/>
</dbReference>
<dbReference type="InterPro" id="IPR017953">
    <property type="entry name" value="Carbohydrate_kinase_pred_CS"/>
</dbReference>
<evidence type="ECO:0000256" key="13">
    <source>
        <dbReference type="ARBA" id="ARBA00023268"/>
    </source>
</evidence>
<evidence type="ECO:0000256" key="6">
    <source>
        <dbReference type="ARBA" id="ARBA00022741"/>
    </source>
</evidence>
<feature type="binding site" evidence="18">
    <location>
        <position position="165"/>
    </location>
    <ligand>
        <name>K(+)</name>
        <dbReference type="ChEBI" id="CHEBI:29103"/>
    </ligand>
</feature>
<keyword evidence="8 17" id="KW-0521">NADP</keyword>
<feature type="domain" description="YjeF C-terminal" evidence="20">
    <location>
        <begin position="227"/>
        <end position="501"/>
    </location>
</feature>
<dbReference type="GO" id="GO:0046496">
    <property type="term" value="P:nicotinamide nucleotide metabolic process"/>
    <property type="evidence" value="ECO:0007669"/>
    <property type="project" value="UniProtKB-UniRule"/>
</dbReference>
<keyword evidence="11 18" id="KW-0413">Isomerase</keyword>
<evidence type="ECO:0000256" key="1">
    <source>
        <dbReference type="ARBA" id="ARBA00000013"/>
    </source>
</evidence>
<evidence type="ECO:0000256" key="11">
    <source>
        <dbReference type="ARBA" id="ARBA00023235"/>
    </source>
</evidence>
<comment type="similarity">
    <text evidence="17">Belongs to the NnrD/CARKD family.</text>
</comment>
<dbReference type="GO" id="GO:0052856">
    <property type="term" value="F:NAD(P)HX epimerase activity"/>
    <property type="evidence" value="ECO:0007669"/>
    <property type="project" value="UniProtKB-UniRule"/>
</dbReference>
<dbReference type="GO" id="GO:0046872">
    <property type="term" value="F:metal ion binding"/>
    <property type="evidence" value="ECO:0007669"/>
    <property type="project" value="UniProtKB-UniRule"/>
</dbReference>
<dbReference type="EMBL" id="JAGZCZ010000001">
    <property type="protein sequence ID" value="MBS5518976.1"/>
    <property type="molecule type" value="Genomic_DNA"/>
</dbReference>
<feature type="binding site" evidence="18">
    <location>
        <begin position="59"/>
        <end position="63"/>
    </location>
    <ligand>
        <name>(6S)-NADPHX</name>
        <dbReference type="ChEBI" id="CHEBI:64076"/>
    </ligand>
</feature>
<evidence type="ECO:0000259" key="21">
    <source>
        <dbReference type="PROSITE" id="PS51385"/>
    </source>
</evidence>
<dbReference type="Pfam" id="PF03853">
    <property type="entry name" value="YjeF_N"/>
    <property type="match status" value="1"/>
</dbReference>
<dbReference type="GO" id="GO:0110051">
    <property type="term" value="P:metabolite repair"/>
    <property type="evidence" value="ECO:0007669"/>
    <property type="project" value="TreeGrafter"/>
</dbReference>
<dbReference type="NCBIfam" id="TIGR00196">
    <property type="entry name" value="yjeF_cterm"/>
    <property type="match status" value="1"/>
</dbReference>
<dbReference type="SUPFAM" id="SSF64153">
    <property type="entry name" value="YjeF N-terminal domain-like"/>
    <property type="match status" value="1"/>
</dbReference>
<dbReference type="InterPro" id="IPR036652">
    <property type="entry name" value="YjeF_N_dom_sf"/>
</dbReference>
<sequence>MKLIGKKAMKGVDARLIEEMGFPETVLIENAGHAVAEEACAFLGGAVGKRIVLLCGKGNNGGDGLAALRFLSRWGASCSLILTAGPEEMGKAAQAELVMTEGFDFPRFAWKKEPQKALAAVRQADLLLDGLVGTSFHGSLREPILSFVRALKELSVPILAIDLPSGVDADTGKADLALKADVTVTMVAPKPGLYLYPGALYAGTVKVHSIGTPKQVEAEAESTMTLLDDACIAPLLPHRPKNAHKGTNGRIALVAGSRGYIGAAELTSKAAVRAGGGLVTVYTEEAAWEPLAIKSTEVMVKTFDPLDVEASVKELSHCDVVALGPGLGKAPETVRFVRSLVQQLSMPLVIDADGLNALAGEDALLFRLPEKILTPHPGEMARLLGIPTADVLDDPIQCACLGAKRWNAIVVLKCAPTLIALPSGELFVNSTGNEGMATGGSGDVLTGTVAGLLGQVHTASAAALSGVYVHGLAGDLAKGEGTVGMKAGDLLDKLPSAIQHVLRHG</sequence>
<feature type="binding site" evidence="18">
    <location>
        <position position="129"/>
    </location>
    <ligand>
        <name>K(+)</name>
        <dbReference type="ChEBI" id="CHEBI:29103"/>
    </ligand>
</feature>
<proteinExistence type="inferred from homology"/>
<dbReference type="HAMAP" id="MF_01966">
    <property type="entry name" value="NADHX_epimerase"/>
    <property type="match status" value="1"/>
</dbReference>
<feature type="binding site" evidence="18">
    <location>
        <begin position="133"/>
        <end position="139"/>
    </location>
    <ligand>
        <name>(6S)-NADPHX</name>
        <dbReference type="ChEBI" id="CHEBI:64076"/>
    </ligand>
</feature>
<keyword evidence="13" id="KW-0511">Multifunctional enzyme</keyword>
<comment type="function">
    <text evidence="17">Catalyzes the dehydration of the S-form of NAD(P)HX at the expense of ADP, which is converted to AMP. Together with NAD(P)HX epimerase, which catalyzes the epimerization of the S- and R-forms, the enzyme allows the repair of both epimers of NAD(P)HX, a damaged form of NAD(P)H that is a result of enzymatic or heat-dependent hydration.</text>
</comment>
<dbReference type="InterPro" id="IPR004443">
    <property type="entry name" value="YjeF_N_dom"/>
</dbReference>
<comment type="function">
    <text evidence="14 19">Bifunctional enzyme that catalyzes the epimerization of the S- and R-forms of NAD(P)HX and the dehydration of the S-form of NAD(P)HX at the expense of ADP, which is converted to AMP. This allows the repair of both epimers of NAD(P)HX, a damaged form of NAD(P)H that is a result of enzymatic or heat-dependent hydration.</text>
</comment>
<dbReference type="SUPFAM" id="SSF53613">
    <property type="entry name" value="Ribokinase-like"/>
    <property type="match status" value="1"/>
</dbReference>
<dbReference type="PANTHER" id="PTHR12592">
    <property type="entry name" value="ATP-DEPENDENT (S)-NAD(P)H-HYDRATE DEHYDRATASE FAMILY MEMBER"/>
    <property type="match status" value="1"/>
</dbReference>
<feature type="binding site" evidence="18">
    <location>
        <position position="60"/>
    </location>
    <ligand>
        <name>K(+)</name>
        <dbReference type="ChEBI" id="CHEBI:29103"/>
    </ligand>
</feature>
<comment type="function">
    <text evidence="18">Catalyzes the epimerization of the S- and R-forms of NAD(P)HX, a damaged form of NAD(P)H that is a result of enzymatic or heat-dependent hydration. This is a prerequisite for the S-specific NAD(P)H-hydrate dehydratase to allow the repair of both epimers of NAD(P)HX.</text>
</comment>
<evidence type="ECO:0000256" key="5">
    <source>
        <dbReference type="ARBA" id="ARBA00022723"/>
    </source>
</evidence>
<reference evidence="22" key="1">
    <citation type="submission" date="2021-02" db="EMBL/GenBank/DDBJ databases">
        <title>Infant gut strain persistence is associated with maternal origin, phylogeny, and functional potential including surface adhesion and iron acquisition.</title>
        <authorList>
            <person name="Lou Y.C."/>
        </authorList>
    </citation>
    <scope>NUCLEOTIDE SEQUENCE</scope>
    <source>
        <strain evidence="22">L3_106_000M1_dasL3_106_000M1_concoct_15</strain>
    </source>
</reference>
<dbReference type="PANTHER" id="PTHR12592:SF0">
    <property type="entry name" value="ATP-DEPENDENT (S)-NAD(P)H-HYDRATE DEHYDRATASE"/>
    <property type="match status" value="1"/>
</dbReference>
<keyword evidence="7 17" id="KW-0067">ATP-binding</keyword>
<comment type="caution">
    <text evidence="18">Lacks conserved residue(s) required for the propagation of feature annotation.</text>
</comment>
<evidence type="ECO:0000256" key="16">
    <source>
        <dbReference type="ARBA" id="ARBA00049209"/>
    </source>
</evidence>
<evidence type="ECO:0000256" key="2">
    <source>
        <dbReference type="ARBA" id="ARBA00000909"/>
    </source>
</evidence>
<comment type="catalytic activity">
    <reaction evidence="15 17 19">
        <text>(6S)-NADHX + ADP = AMP + phosphate + NADH + H(+)</text>
        <dbReference type="Rhea" id="RHEA:32223"/>
        <dbReference type="ChEBI" id="CHEBI:15378"/>
        <dbReference type="ChEBI" id="CHEBI:43474"/>
        <dbReference type="ChEBI" id="CHEBI:57945"/>
        <dbReference type="ChEBI" id="CHEBI:64074"/>
        <dbReference type="ChEBI" id="CHEBI:456215"/>
        <dbReference type="ChEBI" id="CHEBI:456216"/>
        <dbReference type="EC" id="4.2.1.136"/>
    </reaction>
</comment>
<evidence type="ECO:0000256" key="8">
    <source>
        <dbReference type="ARBA" id="ARBA00022857"/>
    </source>
</evidence>
<evidence type="ECO:0000256" key="3">
    <source>
        <dbReference type="ARBA" id="ARBA00006001"/>
    </source>
</evidence>
<dbReference type="PROSITE" id="PS01050">
    <property type="entry name" value="YJEF_C_2"/>
    <property type="match status" value="1"/>
</dbReference>
<feature type="binding site" evidence="17">
    <location>
        <position position="376"/>
    </location>
    <ligand>
        <name>(6S)-NADPHX</name>
        <dbReference type="ChEBI" id="CHEBI:64076"/>
    </ligand>
</feature>
<feature type="binding site" evidence="17">
    <location>
        <position position="442"/>
    </location>
    <ligand>
        <name>AMP</name>
        <dbReference type="ChEBI" id="CHEBI:456215"/>
    </ligand>
</feature>
<feature type="binding site" evidence="17">
    <location>
        <begin position="413"/>
        <end position="417"/>
    </location>
    <ligand>
        <name>AMP</name>
        <dbReference type="ChEBI" id="CHEBI:456215"/>
    </ligand>
</feature>
<dbReference type="GO" id="GO:0005524">
    <property type="term" value="F:ATP binding"/>
    <property type="evidence" value="ECO:0007669"/>
    <property type="project" value="UniProtKB-UniRule"/>
</dbReference>
<keyword evidence="12 17" id="KW-0456">Lyase</keyword>
<dbReference type="PROSITE" id="PS51385">
    <property type="entry name" value="YJEF_N"/>
    <property type="match status" value="1"/>
</dbReference>
<dbReference type="InterPro" id="IPR029056">
    <property type="entry name" value="Ribokinase-like"/>
</dbReference>
<dbReference type="PROSITE" id="PS51383">
    <property type="entry name" value="YJEF_C_3"/>
    <property type="match status" value="1"/>
</dbReference>
<feature type="binding site" evidence="18">
    <location>
        <position position="162"/>
    </location>
    <ligand>
        <name>(6S)-NADPHX</name>
        <dbReference type="ChEBI" id="CHEBI:64076"/>
    </ligand>
</feature>
<keyword evidence="5 18" id="KW-0479">Metal-binding</keyword>
<comment type="caution">
    <text evidence="22">The sequence shown here is derived from an EMBL/GenBank/DDBJ whole genome shotgun (WGS) entry which is preliminary data.</text>
</comment>
<evidence type="ECO:0000256" key="18">
    <source>
        <dbReference type="HAMAP-Rule" id="MF_01966"/>
    </source>
</evidence>
<comment type="subunit">
    <text evidence="17">Homotetramer.</text>
</comment>
<evidence type="ECO:0000256" key="19">
    <source>
        <dbReference type="PIRNR" id="PIRNR017184"/>
    </source>
</evidence>
<comment type="catalytic activity">
    <reaction evidence="1 18 19">
        <text>(6R)-NADHX = (6S)-NADHX</text>
        <dbReference type="Rhea" id="RHEA:32215"/>
        <dbReference type="ChEBI" id="CHEBI:64074"/>
        <dbReference type="ChEBI" id="CHEBI:64075"/>
        <dbReference type="EC" id="5.1.99.6"/>
    </reaction>
</comment>
<feature type="binding site" evidence="17">
    <location>
        <position position="443"/>
    </location>
    <ligand>
        <name>(6S)-NADPHX</name>
        <dbReference type="ChEBI" id="CHEBI:64076"/>
    </ligand>
</feature>
<comment type="catalytic activity">
    <reaction evidence="16 17 19">
        <text>(6S)-NADPHX + ADP = AMP + phosphate + NADPH + H(+)</text>
        <dbReference type="Rhea" id="RHEA:32235"/>
        <dbReference type="ChEBI" id="CHEBI:15378"/>
        <dbReference type="ChEBI" id="CHEBI:43474"/>
        <dbReference type="ChEBI" id="CHEBI:57783"/>
        <dbReference type="ChEBI" id="CHEBI:64076"/>
        <dbReference type="ChEBI" id="CHEBI:456215"/>
        <dbReference type="ChEBI" id="CHEBI:456216"/>
        <dbReference type="EC" id="4.2.1.136"/>
    </reaction>
</comment>
<feature type="binding site" evidence="17">
    <location>
        <position position="263"/>
    </location>
    <ligand>
        <name>(6S)-NADPHX</name>
        <dbReference type="ChEBI" id="CHEBI:64076"/>
    </ligand>
</feature>
<dbReference type="HAMAP" id="MF_01965">
    <property type="entry name" value="NADHX_dehydratase"/>
    <property type="match status" value="1"/>
</dbReference>
<dbReference type="InterPro" id="IPR000631">
    <property type="entry name" value="CARKD"/>
</dbReference>
<evidence type="ECO:0000256" key="7">
    <source>
        <dbReference type="ARBA" id="ARBA00022840"/>
    </source>
</evidence>
<dbReference type="CDD" id="cd01171">
    <property type="entry name" value="YXKO-related"/>
    <property type="match status" value="1"/>
</dbReference>
<dbReference type="InterPro" id="IPR030677">
    <property type="entry name" value="Nnr"/>
</dbReference>
<evidence type="ECO:0000256" key="14">
    <source>
        <dbReference type="ARBA" id="ARBA00025153"/>
    </source>
</evidence>
<evidence type="ECO:0000256" key="15">
    <source>
        <dbReference type="ARBA" id="ARBA00048238"/>
    </source>
</evidence>
<comment type="similarity">
    <text evidence="3 19">In the N-terminal section; belongs to the NnrE/AIBP family.</text>
</comment>
<dbReference type="NCBIfam" id="TIGR00197">
    <property type="entry name" value="yjeF_nterm"/>
    <property type="match status" value="1"/>
</dbReference>
<comment type="similarity">
    <text evidence="4 19">In the C-terminal section; belongs to the NnrD/CARKD family.</text>
</comment>
<evidence type="ECO:0000259" key="20">
    <source>
        <dbReference type="PROSITE" id="PS51383"/>
    </source>
</evidence>
<feature type="binding site" evidence="17">
    <location>
        <position position="326"/>
    </location>
    <ligand>
        <name>(6S)-NADPHX</name>
        <dbReference type="ChEBI" id="CHEBI:64076"/>
    </ligand>
</feature>
<dbReference type="Gene3D" id="3.40.50.10260">
    <property type="entry name" value="YjeF N-terminal domain"/>
    <property type="match status" value="1"/>
</dbReference>
<keyword evidence="6 17" id="KW-0547">Nucleotide-binding</keyword>
<comment type="cofactor">
    <cofactor evidence="17">
        <name>Mg(2+)</name>
        <dbReference type="ChEBI" id="CHEBI:18420"/>
    </cofactor>
</comment>
<evidence type="ECO:0000313" key="22">
    <source>
        <dbReference type="EMBL" id="MBS5518976.1"/>
    </source>
</evidence>
<protein>
    <recommendedName>
        <fullName evidence="19">Bifunctional NAD(P)H-hydrate repair enzyme</fullName>
    </recommendedName>
    <alternativeName>
        <fullName evidence="19">Nicotinamide nucleotide repair protein</fullName>
    </alternativeName>
    <domain>
        <recommendedName>
            <fullName evidence="19">ADP-dependent (S)-NAD(P)H-hydrate dehydratase</fullName>
            <ecNumber evidence="19">4.2.1.136</ecNumber>
        </recommendedName>
        <alternativeName>
            <fullName evidence="19">ADP-dependent NAD(P)HX dehydratase</fullName>
        </alternativeName>
    </domain>
    <domain>
        <recommendedName>
            <fullName evidence="19">NAD(P)H-hydrate epimerase</fullName>
            <ecNumber evidence="19">5.1.99.6</ecNumber>
        </recommendedName>
    </domain>
</protein>
<evidence type="ECO:0000256" key="9">
    <source>
        <dbReference type="ARBA" id="ARBA00022958"/>
    </source>
</evidence>
<organism evidence="22 23">
    <name type="scientific">Acidaminococcus intestini</name>
    <dbReference type="NCBI Taxonomy" id="187327"/>
    <lineage>
        <taxon>Bacteria</taxon>
        <taxon>Bacillati</taxon>
        <taxon>Bacillota</taxon>
        <taxon>Negativicutes</taxon>
        <taxon>Acidaminococcales</taxon>
        <taxon>Acidaminococcaceae</taxon>
        <taxon>Acidaminococcus</taxon>
    </lineage>
</organism>
<evidence type="ECO:0000256" key="12">
    <source>
        <dbReference type="ARBA" id="ARBA00023239"/>
    </source>
</evidence>
<evidence type="ECO:0000256" key="17">
    <source>
        <dbReference type="HAMAP-Rule" id="MF_01965"/>
    </source>
</evidence>
<dbReference type="EC" id="5.1.99.6" evidence="19"/>
<keyword evidence="9 18" id="KW-0630">Potassium</keyword>
<evidence type="ECO:0000256" key="10">
    <source>
        <dbReference type="ARBA" id="ARBA00023027"/>
    </source>
</evidence>
<gene>
    <name evidence="18" type="primary">nnrE</name>
    <name evidence="17" type="synonym">nnrD</name>
    <name evidence="22" type="ORF">KHX13_01320</name>
</gene>
<comment type="catalytic activity">
    <reaction evidence="2 18 19">
        <text>(6R)-NADPHX = (6S)-NADPHX</text>
        <dbReference type="Rhea" id="RHEA:32227"/>
        <dbReference type="ChEBI" id="CHEBI:64076"/>
        <dbReference type="ChEBI" id="CHEBI:64077"/>
        <dbReference type="EC" id="5.1.99.6"/>
    </reaction>
</comment>
<dbReference type="EC" id="4.2.1.136" evidence="19"/>
<keyword evidence="10 17" id="KW-0520">NAD</keyword>
<accession>A0A943I3Z3</accession>
<dbReference type="AlphaFoldDB" id="A0A943I3Z3"/>
<dbReference type="Gene3D" id="3.40.1190.20">
    <property type="match status" value="1"/>
</dbReference>
<comment type="similarity">
    <text evidence="18">Belongs to the NnrE/AIBP family.</text>
</comment>
<evidence type="ECO:0000256" key="4">
    <source>
        <dbReference type="ARBA" id="ARBA00009524"/>
    </source>
</evidence>
<evidence type="ECO:0000313" key="23">
    <source>
        <dbReference type="Proteomes" id="UP000754226"/>
    </source>
</evidence>
<name>A0A943I3Z3_9FIRM</name>
<dbReference type="Proteomes" id="UP000754226">
    <property type="component" value="Unassembled WGS sequence"/>
</dbReference>